<evidence type="ECO:0000313" key="3">
    <source>
        <dbReference type="Proteomes" id="UP001356427"/>
    </source>
</evidence>
<organism evidence="2 3">
    <name type="scientific">Coregonus suidteri</name>
    <dbReference type="NCBI Taxonomy" id="861788"/>
    <lineage>
        <taxon>Eukaryota</taxon>
        <taxon>Metazoa</taxon>
        <taxon>Chordata</taxon>
        <taxon>Craniata</taxon>
        <taxon>Vertebrata</taxon>
        <taxon>Euteleostomi</taxon>
        <taxon>Actinopterygii</taxon>
        <taxon>Neopterygii</taxon>
        <taxon>Teleostei</taxon>
        <taxon>Protacanthopterygii</taxon>
        <taxon>Salmoniformes</taxon>
        <taxon>Salmonidae</taxon>
        <taxon>Coregoninae</taxon>
        <taxon>Coregonus</taxon>
    </lineage>
</organism>
<evidence type="ECO:0000256" key="1">
    <source>
        <dbReference type="SAM" id="SignalP"/>
    </source>
</evidence>
<dbReference type="AlphaFoldDB" id="A0AAN8M8S0"/>
<proteinExistence type="predicted"/>
<gene>
    <name evidence="2" type="ORF">J4Q44_G00026150</name>
</gene>
<name>A0AAN8M8S0_9TELE</name>
<comment type="caution">
    <text evidence="2">The sequence shown here is derived from an EMBL/GenBank/DDBJ whole genome shotgun (WGS) entry which is preliminary data.</text>
</comment>
<dbReference type="EMBL" id="JAGTTL010000002">
    <property type="protein sequence ID" value="KAK6326970.1"/>
    <property type="molecule type" value="Genomic_DNA"/>
</dbReference>
<accession>A0AAN8M8S0</accession>
<evidence type="ECO:0000313" key="2">
    <source>
        <dbReference type="EMBL" id="KAK6326970.1"/>
    </source>
</evidence>
<keyword evidence="3" id="KW-1185">Reference proteome</keyword>
<dbReference type="Proteomes" id="UP001356427">
    <property type="component" value="Unassembled WGS sequence"/>
</dbReference>
<reference evidence="2 3" key="1">
    <citation type="submission" date="2021-04" db="EMBL/GenBank/DDBJ databases">
        <authorList>
            <person name="De Guttry C."/>
            <person name="Zahm M."/>
            <person name="Klopp C."/>
            <person name="Cabau C."/>
            <person name="Louis A."/>
            <person name="Berthelot C."/>
            <person name="Parey E."/>
            <person name="Roest Crollius H."/>
            <person name="Montfort J."/>
            <person name="Robinson-Rechavi M."/>
            <person name="Bucao C."/>
            <person name="Bouchez O."/>
            <person name="Gislard M."/>
            <person name="Lluch J."/>
            <person name="Milhes M."/>
            <person name="Lampietro C."/>
            <person name="Lopez Roques C."/>
            <person name="Donnadieu C."/>
            <person name="Braasch I."/>
            <person name="Desvignes T."/>
            <person name="Postlethwait J."/>
            <person name="Bobe J."/>
            <person name="Wedekind C."/>
            <person name="Guiguen Y."/>
        </authorList>
    </citation>
    <scope>NUCLEOTIDE SEQUENCE [LARGE SCALE GENOMIC DNA]</scope>
    <source>
        <strain evidence="2">Cs_M1</strain>
        <tissue evidence="2">Blood</tissue>
    </source>
</reference>
<feature type="signal peptide" evidence="1">
    <location>
        <begin position="1"/>
        <end position="19"/>
    </location>
</feature>
<keyword evidence="1" id="KW-0732">Signal</keyword>
<sequence>MCITGLGLFLFIFLQEHSPHIHTMSNIYESAANTLGLFNSPCLAKVELRVTCKGISDRDALSKPDPCVLIKMQSHGQWLEVSGLSLCSDK</sequence>
<protein>
    <submittedName>
        <fullName evidence="2">Uncharacterized protein</fullName>
    </submittedName>
</protein>
<feature type="chain" id="PRO_5042934289" evidence="1">
    <location>
        <begin position="20"/>
        <end position="90"/>
    </location>
</feature>